<evidence type="ECO:0000313" key="1">
    <source>
        <dbReference type="EMBL" id="KAJ6646421.1"/>
    </source>
</evidence>
<evidence type="ECO:0000313" key="2">
    <source>
        <dbReference type="Proteomes" id="UP001151699"/>
    </source>
</evidence>
<keyword evidence="2" id="KW-1185">Reference proteome</keyword>
<dbReference type="Proteomes" id="UP001151699">
    <property type="component" value="Chromosome A"/>
</dbReference>
<dbReference type="AlphaFoldDB" id="A0A9Q0N9S4"/>
<gene>
    <name evidence="1" type="ORF">Bhyg_01632</name>
</gene>
<sequence>MQILINKYLQELTNSPYVFIVPLLPSSEEGLIQVISDRKLDKEIRFSVPQEEIKETTSEGFNVILKEASADLAEIIEMVVGKENNTLIFEIQNTKITSSNVVQQNSLYVCIAGDLEKQATFSYYLNETFRYISGHLLTSFDLFEEKLVRTQCQNLLQVARRLLSKI</sequence>
<reference evidence="1" key="1">
    <citation type="submission" date="2022-07" db="EMBL/GenBank/DDBJ databases">
        <authorList>
            <person name="Trinca V."/>
            <person name="Uliana J.V.C."/>
            <person name="Torres T.T."/>
            <person name="Ward R.J."/>
            <person name="Monesi N."/>
        </authorList>
    </citation>
    <scope>NUCLEOTIDE SEQUENCE</scope>
    <source>
        <strain evidence="1">HSMRA1968</strain>
        <tissue evidence="1">Whole embryos</tissue>
    </source>
</reference>
<comment type="caution">
    <text evidence="1">The sequence shown here is derived from an EMBL/GenBank/DDBJ whole genome shotgun (WGS) entry which is preliminary data.</text>
</comment>
<name>A0A9Q0N9S4_9DIPT</name>
<dbReference type="EMBL" id="WJQU01000001">
    <property type="protein sequence ID" value="KAJ6646421.1"/>
    <property type="molecule type" value="Genomic_DNA"/>
</dbReference>
<accession>A0A9Q0N9S4</accession>
<protein>
    <submittedName>
        <fullName evidence="1">Uncharacterized protein</fullName>
    </submittedName>
</protein>
<feature type="non-terminal residue" evidence="1">
    <location>
        <position position="1"/>
    </location>
</feature>
<organism evidence="1 2">
    <name type="scientific">Pseudolycoriella hygida</name>
    <dbReference type="NCBI Taxonomy" id="35572"/>
    <lineage>
        <taxon>Eukaryota</taxon>
        <taxon>Metazoa</taxon>
        <taxon>Ecdysozoa</taxon>
        <taxon>Arthropoda</taxon>
        <taxon>Hexapoda</taxon>
        <taxon>Insecta</taxon>
        <taxon>Pterygota</taxon>
        <taxon>Neoptera</taxon>
        <taxon>Endopterygota</taxon>
        <taxon>Diptera</taxon>
        <taxon>Nematocera</taxon>
        <taxon>Sciaroidea</taxon>
        <taxon>Sciaridae</taxon>
        <taxon>Pseudolycoriella</taxon>
    </lineage>
</organism>
<dbReference type="OrthoDB" id="7784636at2759"/>
<proteinExistence type="predicted"/>